<name>E4ZIY1_LEPMJ</name>
<dbReference type="Proteomes" id="UP000002668">
    <property type="component" value="Genome"/>
</dbReference>
<organism evidence="2">
    <name type="scientific">Leptosphaeria maculans (strain JN3 / isolate v23.1.3 / race Av1-4-5-6-7-8)</name>
    <name type="common">Blackleg fungus</name>
    <name type="synonym">Phoma lingam</name>
    <dbReference type="NCBI Taxonomy" id="985895"/>
    <lineage>
        <taxon>Eukaryota</taxon>
        <taxon>Fungi</taxon>
        <taxon>Dikarya</taxon>
        <taxon>Ascomycota</taxon>
        <taxon>Pezizomycotina</taxon>
        <taxon>Dothideomycetes</taxon>
        <taxon>Pleosporomycetidae</taxon>
        <taxon>Pleosporales</taxon>
        <taxon>Pleosporineae</taxon>
        <taxon>Leptosphaeriaceae</taxon>
        <taxon>Plenodomus</taxon>
        <taxon>Plenodomus lingam/Leptosphaeria maculans species complex</taxon>
    </lineage>
</organism>
<dbReference type="HOGENOM" id="CLU_2740483_0_0_1"/>
<protein>
    <submittedName>
        <fullName evidence="1">Predicted protein</fullName>
    </submittedName>
</protein>
<accession>E4ZIY1</accession>
<gene>
    <name evidence="1" type="ORF">LEMA_uP067590.1</name>
</gene>
<keyword evidence="2" id="KW-1185">Reference proteome</keyword>
<dbReference type="EMBL" id="FP929072">
    <property type="protein sequence ID" value="CBX91251.1"/>
    <property type="molecule type" value="Genomic_DNA"/>
</dbReference>
<reference evidence="2" key="1">
    <citation type="journal article" date="2011" name="Nat. Commun.">
        <title>Effector diversification within compartments of the Leptosphaeria maculans genome affected by Repeat-Induced Point mutations.</title>
        <authorList>
            <person name="Rouxel T."/>
            <person name="Grandaubert J."/>
            <person name="Hane J.K."/>
            <person name="Hoede C."/>
            <person name="van de Wouw A.P."/>
            <person name="Couloux A."/>
            <person name="Dominguez V."/>
            <person name="Anthouard V."/>
            <person name="Bally P."/>
            <person name="Bourras S."/>
            <person name="Cozijnsen A.J."/>
            <person name="Ciuffetti L.M."/>
            <person name="Degrave A."/>
            <person name="Dilmaghani A."/>
            <person name="Duret L."/>
            <person name="Fudal I."/>
            <person name="Goodwin S.B."/>
            <person name="Gout L."/>
            <person name="Glaser N."/>
            <person name="Linglin J."/>
            <person name="Kema G.H.J."/>
            <person name="Lapalu N."/>
            <person name="Lawrence C.B."/>
            <person name="May K."/>
            <person name="Meyer M."/>
            <person name="Ollivier B."/>
            <person name="Poulain J."/>
            <person name="Schoch C.L."/>
            <person name="Simon A."/>
            <person name="Spatafora J.W."/>
            <person name="Stachowiak A."/>
            <person name="Turgeon B.G."/>
            <person name="Tyler B.M."/>
            <person name="Vincent D."/>
            <person name="Weissenbach J."/>
            <person name="Amselem J."/>
            <person name="Quesneville H."/>
            <person name="Oliver R.P."/>
            <person name="Wincker P."/>
            <person name="Balesdent M.-H."/>
            <person name="Howlett B.J."/>
        </authorList>
    </citation>
    <scope>NUCLEOTIDE SEQUENCE [LARGE SCALE GENOMIC DNA]</scope>
    <source>
        <strain evidence="2">JN3 / isolate v23.1.3 / race Av1-4-5-6-7-8</strain>
    </source>
</reference>
<evidence type="ECO:0000313" key="1">
    <source>
        <dbReference type="EMBL" id="CBX91251.1"/>
    </source>
</evidence>
<dbReference type="VEuPathDB" id="FungiDB:LEMA_uP067590.1"/>
<proteinExistence type="predicted"/>
<dbReference type="AlphaFoldDB" id="E4ZIY1"/>
<sequence>MPGAIWNLALEIAAVGVMSCKEVSTCRWCKCTVADIAVELVFIVHTLSPHVAAWRKRENLLAAGNGRLCCF</sequence>
<dbReference type="InParanoid" id="E4ZIY1"/>
<evidence type="ECO:0000313" key="2">
    <source>
        <dbReference type="Proteomes" id="UP000002668"/>
    </source>
</evidence>